<dbReference type="GO" id="GO:0098797">
    <property type="term" value="C:plasma membrane protein complex"/>
    <property type="evidence" value="ECO:0007669"/>
    <property type="project" value="TreeGrafter"/>
</dbReference>
<evidence type="ECO:0000256" key="1">
    <source>
        <dbReference type="ARBA" id="ARBA00004651"/>
    </source>
</evidence>
<keyword evidence="5 7" id="KW-1133">Transmembrane helix</keyword>
<protein>
    <recommendedName>
        <fullName evidence="12">ABC transporter permease</fullName>
    </recommendedName>
</protein>
<evidence type="ECO:0008006" key="12">
    <source>
        <dbReference type="Google" id="ProtNLM"/>
    </source>
</evidence>
<keyword evidence="11" id="KW-1185">Reference proteome</keyword>
<evidence type="ECO:0000313" key="11">
    <source>
        <dbReference type="Proteomes" id="UP000070282"/>
    </source>
</evidence>
<feature type="transmembrane region" description="Helical" evidence="7">
    <location>
        <begin position="446"/>
        <end position="466"/>
    </location>
</feature>
<gene>
    <name evidence="10" type="ORF">J122_3438</name>
</gene>
<evidence type="ECO:0000313" key="10">
    <source>
        <dbReference type="EMBL" id="KXO07349.1"/>
    </source>
</evidence>
<feature type="transmembrane region" description="Helical" evidence="7">
    <location>
        <begin position="310"/>
        <end position="336"/>
    </location>
</feature>
<feature type="transmembrane region" description="Helical" evidence="7">
    <location>
        <begin position="265"/>
        <end position="290"/>
    </location>
</feature>
<comment type="subcellular location">
    <subcellularLocation>
        <location evidence="1">Cell membrane</location>
        <topology evidence="1">Multi-pass membrane protein</topology>
    </subcellularLocation>
</comment>
<evidence type="ECO:0000259" key="9">
    <source>
        <dbReference type="Pfam" id="PF12704"/>
    </source>
</evidence>
<dbReference type="Pfam" id="PF02687">
    <property type="entry name" value="FtsX"/>
    <property type="match status" value="2"/>
</dbReference>
<dbReference type="GO" id="GO:0044874">
    <property type="term" value="P:lipoprotein localization to outer membrane"/>
    <property type="evidence" value="ECO:0007669"/>
    <property type="project" value="TreeGrafter"/>
</dbReference>
<dbReference type="InterPro" id="IPR003838">
    <property type="entry name" value="ABC3_permease_C"/>
</dbReference>
<feature type="transmembrane region" description="Helical" evidence="7">
    <location>
        <begin position="697"/>
        <end position="721"/>
    </location>
</feature>
<comment type="caution">
    <text evidence="10">The sequence shown here is derived from an EMBL/GenBank/DDBJ whole genome shotgun (WGS) entry which is preliminary data.</text>
</comment>
<keyword evidence="3" id="KW-1003">Cell membrane</keyword>
<evidence type="ECO:0000256" key="7">
    <source>
        <dbReference type="SAM" id="Phobius"/>
    </source>
</evidence>
<evidence type="ECO:0000256" key="6">
    <source>
        <dbReference type="ARBA" id="ARBA00023136"/>
    </source>
</evidence>
<dbReference type="PANTHER" id="PTHR30489">
    <property type="entry name" value="LIPOPROTEIN-RELEASING SYSTEM TRANSMEMBRANE PROTEIN LOLE"/>
    <property type="match status" value="1"/>
</dbReference>
<feature type="domain" description="MacB-like periplasmic core" evidence="9">
    <location>
        <begin position="445"/>
        <end position="664"/>
    </location>
</feature>
<dbReference type="AlphaFoldDB" id="A0A137S4I6"/>
<keyword evidence="4 7" id="KW-0812">Transmembrane</keyword>
<evidence type="ECO:0000259" key="8">
    <source>
        <dbReference type="Pfam" id="PF02687"/>
    </source>
</evidence>
<dbReference type="Pfam" id="PF12704">
    <property type="entry name" value="MacB_PCD"/>
    <property type="match status" value="2"/>
</dbReference>
<dbReference type="InterPro" id="IPR051447">
    <property type="entry name" value="Lipoprotein-release_system"/>
</dbReference>
<proteinExistence type="inferred from homology"/>
<feature type="transmembrane region" description="Helical" evidence="7">
    <location>
        <begin position="803"/>
        <end position="823"/>
    </location>
</feature>
<dbReference type="Proteomes" id="UP000070282">
    <property type="component" value="Unassembled WGS sequence"/>
</dbReference>
<evidence type="ECO:0000256" key="5">
    <source>
        <dbReference type="ARBA" id="ARBA00022989"/>
    </source>
</evidence>
<dbReference type="PANTHER" id="PTHR30489:SF0">
    <property type="entry name" value="LIPOPROTEIN-RELEASING SYSTEM TRANSMEMBRANE PROTEIN LOLE"/>
    <property type="match status" value="1"/>
</dbReference>
<evidence type="ECO:0000256" key="3">
    <source>
        <dbReference type="ARBA" id="ARBA00022475"/>
    </source>
</evidence>
<keyword evidence="6 7" id="KW-0472">Membrane</keyword>
<evidence type="ECO:0000256" key="4">
    <source>
        <dbReference type="ARBA" id="ARBA00022692"/>
    </source>
</evidence>
<feature type="transmembrane region" description="Helical" evidence="7">
    <location>
        <begin position="21"/>
        <end position="40"/>
    </location>
</feature>
<reference evidence="11" key="1">
    <citation type="submission" date="2015-12" db="EMBL/GenBank/DDBJ databases">
        <authorList>
            <person name="Lima A."/>
            <person name="Farahani Zayas N."/>
            <person name="Castro Da Silva M.A."/>
            <person name="Cabral A."/>
            <person name="Pessatti M.L."/>
        </authorList>
    </citation>
    <scope>NUCLEOTIDE SEQUENCE [LARGE SCALE GENOMIC DNA]</scope>
    <source>
        <strain evidence="11">LAMA 842</strain>
    </source>
</reference>
<feature type="transmembrane region" description="Helical" evidence="7">
    <location>
        <begin position="370"/>
        <end position="390"/>
    </location>
</feature>
<comment type="similarity">
    <text evidence="2">Belongs to the ABC-4 integral membrane protein family. LolC/E subfamily.</text>
</comment>
<evidence type="ECO:0000256" key="2">
    <source>
        <dbReference type="ARBA" id="ARBA00005236"/>
    </source>
</evidence>
<sequence length="837" mass="90734">MIAWLRLAFGNLRVNRRRTGITLLSVAVGVGGLVFLWAFIDGINAQMINNMTGYVTGDLKVHQRGFHDDREMNIAVAEHWNLAEEMSSVTGVAATTPRVTGNALASHADQSRALQVMGVDSTTEPQVTRLDRSIIHGRYLEGDNEIVMGVDAASALSTSPGDELVLVVQAADGSIGADRFEVVGVFETGIKRIDGFVAQMPLASAQTLYAFEGRFTEIAARVEDSDQLEAVVGSLRNQLQERNVEVLGWPALMPSLVQMVAFHDAVAYIVIFVVFVVVAAGIVNTILMSVLERGREFGVMMALGTPSSRIIWLVLLETTILAGLGYLLGLVLGLSLTGYFGSQGLDFSAYIKAMDTMPGLSSIVYPTIEFSRLVVIGIVVVSVALLAALLPAWKASRNSPLEAMGARRNVVNRIRRIRWEVTSDHRLLIFAQMALRSVFRNPRRSVITASATAFGLAAYLFLYAFADGFFEQMIHNSTQQLSGHVQVMEAGHDIDLSPALRIAGSQALRQQLQERPEVEAAAPRVVLRAMVANPGQSLPVELVGIAPEQERAVTELSGYMAQGTYVQPGEKGIVVGQKLAEELNARLGDKLVITVQQAGGDLASSAQAIRGIYRTGSDLFDTEYAFIDINAARTLGGLQEDEVSRIVLRLSDRSDSVALAQTLNQSSPLTNHGLVAQDWETLLPVVVQMVEMSKVDFYLILSVVFVVVAIGVMNTMVMSVMERTPELGVMLALGTRGGQLQLTILFEAFFLAVLGMVAGTVVGGLLVFWLGQTGIDLSSVSRSLEAIPGITDRIYPVLIFDHVWLPSLLLFLCSVLVALYPAWRASRLDPVEAIRHG</sequence>
<dbReference type="EMBL" id="LOCO01000024">
    <property type="protein sequence ID" value="KXO07349.1"/>
    <property type="molecule type" value="Genomic_DNA"/>
</dbReference>
<feature type="domain" description="MacB-like periplasmic core" evidence="9">
    <location>
        <begin position="19"/>
        <end position="237"/>
    </location>
</feature>
<feature type="transmembrane region" description="Helical" evidence="7">
    <location>
        <begin position="742"/>
        <end position="770"/>
    </location>
</feature>
<name>A0A137S4I6_9GAMM</name>
<dbReference type="RefSeq" id="WP_061333253.1">
    <property type="nucleotide sequence ID" value="NZ_LOCO01000024.1"/>
</dbReference>
<organism evidence="10 11">
    <name type="scientific">Marinobacter excellens LAMA 842</name>
    <dbReference type="NCBI Taxonomy" id="1306954"/>
    <lineage>
        <taxon>Bacteria</taxon>
        <taxon>Pseudomonadati</taxon>
        <taxon>Pseudomonadota</taxon>
        <taxon>Gammaproteobacteria</taxon>
        <taxon>Pseudomonadales</taxon>
        <taxon>Marinobacteraceae</taxon>
        <taxon>Marinobacter</taxon>
    </lineage>
</organism>
<accession>A0A137S4I6</accession>
<dbReference type="InterPro" id="IPR025857">
    <property type="entry name" value="MacB_PCD"/>
</dbReference>
<feature type="domain" description="ABC3 transporter permease C-terminal" evidence="8">
    <location>
        <begin position="699"/>
        <end position="830"/>
    </location>
</feature>
<feature type="domain" description="ABC3 transporter permease C-terminal" evidence="8">
    <location>
        <begin position="269"/>
        <end position="400"/>
    </location>
</feature>
<dbReference type="PATRIC" id="fig|1306954.6.peg.2007"/>